<name>A0AAQ1MD58_9FIRM</name>
<dbReference type="GO" id="GO:0005737">
    <property type="term" value="C:cytoplasm"/>
    <property type="evidence" value="ECO:0007669"/>
    <property type="project" value="UniProtKB-SubCell"/>
</dbReference>
<dbReference type="PANTHER" id="PTHR37300:SF1">
    <property type="entry name" value="UPF0291 PROTEIN YNZC"/>
    <property type="match status" value="1"/>
</dbReference>
<reference evidence="3 6" key="3">
    <citation type="journal article" date="2019" name="Nat. Med.">
        <title>A library of human gut bacterial isolates paired with longitudinal multiomics data enables mechanistic microbiome research.</title>
        <authorList>
            <person name="Poyet M."/>
            <person name="Groussin M."/>
            <person name="Gibbons S.M."/>
            <person name="Avila-Pacheco J."/>
            <person name="Jiang X."/>
            <person name="Kearney S.M."/>
            <person name="Perrotta A.R."/>
            <person name="Berdy B."/>
            <person name="Zhao S."/>
            <person name="Lieberman T.D."/>
            <person name="Swanson P.K."/>
            <person name="Smith M."/>
            <person name="Roesemann S."/>
            <person name="Alexander J.E."/>
            <person name="Rich S.A."/>
            <person name="Livny J."/>
            <person name="Vlamakis H."/>
            <person name="Clish C."/>
            <person name="Bullock K."/>
            <person name="Deik A."/>
            <person name="Scott J."/>
            <person name="Pierce K.A."/>
            <person name="Xavier R.J."/>
            <person name="Alm E.J."/>
        </authorList>
    </citation>
    <scope>NUCLEOTIDE SEQUENCE [LARGE SCALE GENOMIC DNA]</scope>
    <source>
        <strain evidence="3 6">BIOML-A2</strain>
    </source>
</reference>
<dbReference type="EMBL" id="WWVX01000009">
    <property type="protein sequence ID" value="MZL70696.1"/>
    <property type="molecule type" value="Genomic_DNA"/>
</dbReference>
<accession>A0AAQ1MD58</accession>
<proteinExistence type="inferred from homology"/>
<keyword evidence="1 2" id="KW-0963">Cytoplasm</keyword>
<comment type="similarity">
    <text evidence="2">Belongs to the UPF0291 family.</text>
</comment>
<dbReference type="Gene3D" id="1.10.287.540">
    <property type="entry name" value="Helix hairpin bin"/>
    <property type="match status" value="1"/>
</dbReference>
<dbReference type="PANTHER" id="PTHR37300">
    <property type="entry name" value="UPF0291 PROTEIN CBO2609/CLC_2481"/>
    <property type="match status" value="1"/>
</dbReference>
<dbReference type="HAMAP" id="MF_01103">
    <property type="entry name" value="UPF0291"/>
    <property type="match status" value="1"/>
</dbReference>
<evidence type="ECO:0000313" key="5">
    <source>
        <dbReference type="Proteomes" id="UP000184089"/>
    </source>
</evidence>
<dbReference type="SUPFAM" id="SSF158221">
    <property type="entry name" value="YnzC-like"/>
    <property type="match status" value="1"/>
</dbReference>
<keyword evidence="6" id="KW-1185">Reference proteome</keyword>
<sequence length="68" mass="8021">MEREKIQRINELAHLAKERPLTEEESAERQALRQEYLAYCRENLRSQLDRVVLVDAQGNQTPLKKKGE</sequence>
<reference evidence="5" key="2">
    <citation type="submission" date="2016-11" db="EMBL/GenBank/DDBJ databases">
        <authorList>
            <person name="Jaros S."/>
            <person name="Januszkiewicz K."/>
            <person name="Wedrychowicz H."/>
        </authorList>
    </citation>
    <scope>NUCLEOTIDE SEQUENCE [LARGE SCALE GENOMIC DNA]</scope>
    <source>
        <strain evidence="5">DSM 4029</strain>
    </source>
</reference>
<dbReference type="EMBL" id="FQVY01000002">
    <property type="protein sequence ID" value="SHG06017.1"/>
    <property type="molecule type" value="Genomic_DNA"/>
</dbReference>
<dbReference type="Proteomes" id="UP000474718">
    <property type="component" value="Unassembled WGS sequence"/>
</dbReference>
<protein>
    <recommendedName>
        <fullName evidence="2">UPF0291 protein GT747_13140</fullName>
    </recommendedName>
</protein>
<evidence type="ECO:0000313" key="3">
    <source>
        <dbReference type="EMBL" id="MZL70696.1"/>
    </source>
</evidence>
<dbReference type="Pfam" id="PF05979">
    <property type="entry name" value="DUF896"/>
    <property type="match status" value="1"/>
</dbReference>
<reference evidence="4" key="1">
    <citation type="submission" date="2016-11" db="EMBL/GenBank/DDBJ databases">
        <authorList>
            <person name="Varghese N."/>
            <person name="Submissions S."/>
        </authorList>
    </citation>
    <scope>NUCLEOTIDE SEQUENCE</scope>
    <source>
        <strain evidence="4">DSM 4029</strain>
    </source>
</reference>
<gene>
    <name evidence="3" type="ORF">GT747_13140</name>
    <name evidence="4" type="ORF">SAMN05444424_1321</name>
</gene>
<comment type="subcellular location">
    <subcellularLocation>
        <location evidence="2">Cytoplasm</location>
    </subcellularLocation>
</comment>
<dbReference type="AlphaFoldDB" id="A0AAQ1MD58"/>
<evidence type="ECO:0000313" key="4">
    <source>
        <dbReference type="EMBL" id="SHG06017.1"/>
    </source>
</evidence>
<evidence type="ECO:0000256" key="1">
    <source>
        <dbReference type="ARBA" id="ARBA00022490"/>
    </source>
</evidence>
<dbReference type="Proteomes" id="UP000184089">
    <property type="component" value="Unassembled WGS sequence"/>
</dbReference>
<dbReference type="InterPro" id="IPR009242">
    <property type="entry name" value="DUF896"/>
</dbReference>
<evidence type="ECO:0000256" key="2">
    <source>
        <dbReference type="HAMAP-Rule" id="MF_01103"/>
    </source>
</evidence>
<organism evidence="4 5">
    <name type="scientific">Bittarella massiliensis</name>
    <name type="common">ex Durand et al. 2017</name>
    <dbReference type="NCBI Taxonomy" id="1720313"/>
    <lineage>
        <taxon>Bacteria</taxon>
        <taxon>Bacillati</taxon>
        <taxon>Bacillota</taxon>
        <taxon>Clostridia</taxon>
        <taxon>Eubacteriales</taxon>
        <taxon>Oscillospiraceae</taxon>
        <taxon>Bittarella (ex Durand et al. 2017)</taxon>
    </lineage>
</organism>
<evidence type="ECO:0000313" key="6">
    <source>
        <dbReference type="Proteomes" id="UP000474718"/>
    </source>
</evidence>
<comment type="caution">
    <text evidence="4">The sequence shown here is derived from an EMBL/GenBank/DDBJ whole genome shotgun (WGS) entry which is preliminary data.</text>
</comment>
<dbReference type="RefSeq" id="WP_044993053.1">
    <property type="nucleotide sequence ID" value="NZ_FQVY01000002.1"/>
</dbReference>